<protein>
    <submittedName>
        <fullName evidence="1">Uncharacterized protein</fullName>
    </submittedName>
</protein>
<dbReference type="Proteomes" id="UP000518752">
    <property type="component" value="Unassembled WGS sequence"/>
</dbReference>
<evidence type="ECO:0000313" key="1">
    <source>
        <dbReference type="EMBL" id="KAF5393727.1"/>
    </source>
</evidence>
<dbReference type="AlphaFoldDB" id="A0A8H5MH56"/>
<organism evidence="1 2">
    <name type="scientific">Collybiopsis confluens</name>
    <dbReference type="NCBI Taxonomy" id="2823264"/>
    <lineage>
        <taxon>Eukaryota</taxon>
        <taxon>Fungi</taxon>
        <taxon>Dikarya</taxon>
        <taxon>Basidiomycota</taxon>
        <taxon>Agaricomycotina</taxon>
        <taxon>Agaricomycetes</taxon>
        <taxon>Agaricomycetidae</taxon>
        <taxon>Agaricales</taxon>
        <taxon>Marasmiineae</taxon>
        <taxon>Omphalotaceae</taxon>
        <taxon>Collybiopsis</taxon>
    </lineage>
</organism>
<dbReference type="Gene3D" id="3.30.1140.40">
    <property type="entry name" value="Tctex-1"/>
    <property type="match status" value="1"/>
</dbReference>
<keyword evidence="2" id="KW-1185">Reference proteome</keyword>
<dbReference type="Pfam" id="PF03645">
    <property type="entry name" value="Tctex-1"/>
    <property type="match status" value="1"/>
</dbReference>
<comment type="caution">
    <text evidence="1">The sequence shown here is derived from an EMBL/GenBank/DDBJ whole genome shotgun (WGS) entry which is preliminary data.</text>
</comment>
<dbReference type="InterPro" id="IPR005334">
    <property type="entry name" value="Tctex-1-like"/>
</dbReference>
<dbReference type="CDD" id="cd21449">
    <property type="entry name" value="DLC-like_SF"/>
    <property type="match status" value="1"/>
</dbReference>
<dbReference type="EMBL" id="JAACJN010000001">
    <property type="protein sequence ID" value="KAF5393727.1"/>
    <property type="molecule type" value="Genomic_DNA"/>
</dbReference>
<name>A0A8H5MH56_9AGAR</name>
<sequence length="144" mass="16212">MANLRSPTPRSEVSSPRPKFDAELLKAYITKLLSSTLSSSTWPDDRVKSWMKEIGDRVKARMLEIQPNGLRVLTIPHLPIYYPLIPANSSSKYIVLTQINENLGQGGRADMVCHWEDSDTVAQEVFVNVNVPTARCRSRADQDL</sequence>
<dbReference type="OrthoDB" id="10260741at2759"/>
<gene>
    <name evidence="1" type="ORF">D9757_000175</name>
</gene>
<dbReference type="InterPro" id="IPR038586">
    <property type="entry name" value="Tctex-1-like_sf"/>
</dbReference>
<evidence type="ECO:0000313" key="2">
    <source>
        <dbReference type="Proteomes" id="UP000518752"/>
    </source>
</evidence>
<reference evidence="1 2" key="1">
    <citation type="journal article" date="2020" name="ISME J.">
        <title>Uncovering the hidden diversity of litter-decomposition mechanisms in mushroom-forming fungi.</title>
        <authorList>
            <person name="Floudas D."/>
            <person name="Bentzer J."/>
            <person name="Ahren D."/>
            <person name="Johansson T."/>
            <person name="Persson P."/>
            <person name="Tunlid A."/>
        </authorList>
    </citation>
    <scope>NUCLEOTIDE SEQUENCE [LARGE SCALE GENOMIC DNA]</scope>
    <source>
        <strain evidence="1 2">CBS 406.79</strain>
    </source>
</reference>
<accession>A0A8H5MH56</accession>
<proteinExistence type="predicted"/>